<accession>A0ABS4W6U6</accession>
<sequence length="81" mass="8487">MPETIDPLRELDPLVAKLCPPQPHHGGDDVATPISSAPESSPRPGDPDPGPPAAEPAQRERARRDRVSAGAASIIPRAIDV</sequence>
<dbReference type="RefSeq" id="WP_210036989.1">
    <property type="nucleotide sequence ID" value="NZ_JAGINU010000004.1"/>
</dbReference>
<protein>
    <submittedName>
        <fullName evidence="2">Uncharacterized protein</fullName>
    </submittedName>
</protein>
<keyword evidence="3" id="KW-1185">Reference proteome</keyword>
<dbReference type="Proteomes" id="UP001519295">
    <property type="component" value="Unassembled WGS sequence"/>
</dbReference>
<reference evidence="2 3" key="1">
    <citation type="submission" date="2021-03" db="EMBL/GenBank/DDBJ databases">
        <title>Sequencing the genomes of 1000 actinobacteria strains.</title>
        <authorList>
            <person name="Klenk H.-P."/>
        </authorList>
    </citation>
    <scope>NUCLEOTIDE SEQUENCE [LARGE SCALE GENOMIC DNA]</scope>
    <source>
        <strain evidence="2 3">DSM 45256</strain>
    </source>
</reference>
<organism evidence="2 3">
    <name type="scientific">Pseudonocardia parietis</name>
    <dbReference type="NCBI Taxonomy" id="570936"/>
    <lineage>
        <taxon>Bacteria</taxon>
        <taxon>Bacillati</taxon>
        <taxon>Actinomycetota</taxon>
        <taxon>Actinomycetes</taxon>
        <taxon>Pseudonocardiales</taxon>
        <taxon>Pseudonocardiaceae</taxon>
        <taxon>Pseudonocardia</taxon>
    </lineage>
</organism>
<evidence type="ECO:0000313" key="2">
    <source>
        <dbReference type="EMBL" id="MBP2371932.1"/>
    </source>
</evidence>
<evidence type="ECO:0000313" key="3">
    <source>
        <dbReference type="Proteomes" id="UP001519295"/>
    </source>
</evidence>
<feature type="compositionally biased region" description="Basic and acidic residues" evidence="1">
    <location>
        <begin position="57"/>
        <end position="67"/>
    </location>
</feature>
<proteinExistence type="predicted"/>
<feature type="region of interest" description="Disordered" evidence="1">
    <location>
        <begin position="1"/>
        <end position="81"/>
    </location>
</feature>
<dbReference type="EMBL" id="JAGINU010000004">
    <property type="protein sequence ID" value="MBP2371932.1"/>
    <property type="molecule type" value="Genomic_DNA"/>
</dbReference>
<evidence type="ECO:0000256" key="1">
    <source>
        <dbReference type="SAM" id="MobiDB-lite"/>
    </source>
</evidence>
<feature type="compositionally biased region" description="Basic and acidic residues" evidence="1">
    <location>
        <begin position="1"/>
        <end position="12"/>
    </location>
</feature>
<gene>
    <name evidence="2" type="ORF">JOF36_007705</name>
</gene>
<name>A0ABS4W6U6_9PSEU</name>
<comment type="caution">
    <text evidence="2">The sequence shown here is derived from an EMBL/GenBank/DDBJ whole genome shotgun (WGS) entry which is preliminary data.</text>
</comment>